<evidence type="ECO:0000313" key="2">
    <source>
        <dbReference type="EMBL" id="AFP85521.1"/>
    </source>
</evidence>
<reference evidence="2 3" key="1">
    <citation type="journal article" date="2012" name="Mol. Biol. Evol.">
        <title>Genome reduction and co-evolution between the primary and secondary bacterial symbionts of psyllids.</title>
        <authorList>
            <person name="Sloan D.B."/>
            <person name="Moran N.A."/>
        </authorList>
    </citation>
    <scope>NUCLEOTIDE SEQUENCE [LARGE SCALE GENOMIC DNA]</scope>
    <source>
        <strain evidence="2">Hcub_S</strain>
    </source>
</reference>
<sequence>MVGLKNSNNDRALIQWYQLFINQSAQHSAESHCHWKKAEDLGLPNKKEEHWKYTPLEQLLAHTFTIPSTCMVSEKMRDELSLKLHAYRLVFINGSFSSRLSDNYTGLWQINVNKGPNRQVLPDPIQSEFFLHLTESLSTETTHIRLPTGKIAKRPLYLLFISQGSDKENTINTIYYRYHVDIESYAQGQIIEHFTSINTQGHFSGARATCSIGHHVNFNHIKLAFENRNSYHFSHNDIALDHNTTVHSNIFMFGARLSQHQTSARTTGKRSHLTINSLLLPSKNDISNIRTYLEHNTGYSVSRQLHKIIASDYGKGIFSGLIKVAQHALKINSKMANHNLILDPMAEIYTKPQLEIYADDVQCTHAATLSRIETEQIFYLRARGIPYKEAKKIIIYAFVTEITEAIKYKEIRDIVLEHIANTFMEIGI</sequence>
<dbReference type="InterPro" id="IPR055346">
    <property type="entry name" value="Fe-S_cluster_assembly_SufBD"/>
</dbReference>
<dbReference type="SUPFAM" id="SSF101960">
    <property type="entry name" value="Stabilizer of iron transporter SufD"/>
    <property type="match status" value="1"/>
</dbReference>
<dbReference type="NCBIfam" id="NF008194">
    <property type="entry name" value="PRK10948.1"/>
    <property type="match status" value="1"/>
</dbReference>
<dbReference type="InterPro" id="IPR000825">
    <property type="entry name" value="SUF_FeS_clus_asmbl_SufBD_core"/>
</dbReference>
<evidence type="ECO:0000313" key="3">
    <source>
        <dbReference type="Proteomes" id="UP000003937"/>
    </source>
</evidence>
<dbReference type="EMBL" id="CP003547">
    <property type="protein sequence ID" value="AFP85521.1"/>
    <property type="molecule type" value="Genomic_DNA"/>
</dbReference>
<dbReference type="InterPro" id="IPR037284">
    <property type="entry name" value="SUF_FeS_clus_asmbl_SufBD_sf"/>
</dbReference>
<dbReference type="PATRIC" id="fig|134287.3.peg.200"/>
<accession>J3VTY6</accession>
<organism evidence="2 3">
    <name type="scientific">secondary endosymbiont of Heteropsylla cubana</name>
    <dbReference type="NCBI Taxonomy" id="134287"/>
    <lineage>
        <taxon>Bacteria</taxon>
        <taxon>Pseudomonadati</taxon>
        <taxon>Pseudomonadota</taxon>
        <taxon>Gammaproteobacteria</taxon>
        <taxon>Enterobacterales</taxon>
        <taxon>Enterobacteriaceae</taxon>
        <taxon>aphid secondary symbionts</taxon>
    </lineage>
</organism>
<dbReference type="PANTHER" id="PTHR43575">
    <property type="entry name" value="PROTEIN ABCI7, CHLOROPLASTIC"/>
    <property type="match status" value="1"/>
</dbReference>
<dbReference type="RefSeq" id="WP_014888818.1">
    <property type="nucleotide sequence ID" value="NC_018420.1"/>
</dbReference>
<dbReference type="STRING" id="134287.A35E_00210"/>
<dbReference type="KEGG" id="sehc:A35E_00210"/>
<dbReference type="NCBIfam" id="TIGR01981">
    <property type="entry name" value="sufD"/>
    <property type="match status" value="1"/>
</dbReference>
<proteinExistence type="predicted"/>
<feature type="domain" description="SUF system FeS cluster assembly SufBD core" evidence="1">
    <location>
        <begin position="169"/>
        <end position="398"/>
    </location>
</feature>
<keyword evidence="3" id="KW-1185">Reference proteome</keyword>
<dbReference type="Proteomes" id="UP000003937">
    <property type="component" value="Chromosome"/>
</dbReference>
<protein>
    <submittedName>
        <fullName evidence="2">FeS assembly protein SufD</fullName>
    </submittedName>
</protein>
<dbReference type="HOGENOM" id="CLU_026231_5_0_6"/>
<evidence type="ECO:0000259" key="1">
    <source>
        <dbReference type="Pfam" id="PF01458"/>
    </source>
</evidence>
<dbReference type="InterPro" id="IPR011542">
    <property type="entry name" value="SUF_FeS_clus_asmbl_SufD"/>
</dbReference>
<dbReference type="AlphaFoldDB" id="J3VTY6"/>
<name>J3VTY6_9ENTR</name>
<dbReference type="GO" id="GO:0016226">
    <property type="term" value="P:iron-sulfur cluster assembly"/>
    <property type="evidence" value="ECO:0007669"/>
    <property type="project" value="InterPro"/>
</dbReference>
<gene>
    <name evidence="2" type="ORF">A35E_00210</name>
</gene>
<dbReference type="PANTHER" id="PTHR43575:SF1">
    <property type="entry name" value="PROTEIN ABCI7, CHLOROPLASTIC"/>
    <property type="match status" value="1"/>
</dbReference>
<dbReference type="Pfam" id="PF01458">
    <property type="entry name" value="SUFBD_core"/>
    <property type="match status" value="1"/>
</dbReference>
<dbReference type="OrthoDB" id="9768262at2"/>